<dbReference type="PANTHER" id="PTHR47149:SF1">
    <property type="entry name" value="F-BOX PROTEIN RMF"/>
    <property type="match status" value="1"/>
</dbReference>
<dbReference type="GO" id="GO:0005634">
    <property type="term" value="C:nucleus"/>
    <property type="evidence" value="ECO:0007669"/>
    <property type="project" value="TreeGrafter"/>
</dbReference>
<dbReference type="PANTHER" id="PTHR47149">
    <property type="entry name" value="F-BOX PROTEIN RMF"/>
    <property type="match status" value="1"/>
</dbReference>
<evidence type="ECO:0000313" key="2">
    <source>
        <dbReference type="Proteomes" id="UP001187192"/>
    </source>
</evidence>
<dbReference type="EMBL" id="BTGU01000058">
    <property type="protein sequence ID" value="GMN55534.1"/>
    <property type="molecule type" value="Genomic_DNA"/>
</dbReference>
<reference evidence="1" key="1">
    <citation type="submission" date="2023-07" db="EMBL/GenBank/DDBJ databases">
        <title>draft genome sequence of fig (Ficus carica).</title>
        <authorList>
            <person name="Takahashi T."/>
            <person name="Nishimura K."/>
        </authorList>
    </citation>
    <scope>NUCLEOTIDE SEQUENCE</scope>
</reference>
<accession>A0AA88AMF3</accession>
<dbReference type="Proteomes" id="UP001187192">
    <property type="component" value="Unassembled WGS sequence"/>
</dbReference>
<dbReference type="GO" id="GO:0061458">
    <property type="term" value="P:reproductive system development"/>
    <property type="evidence" value="ECO:0007669"/>
    <property type="project" value="TreeGrafter"/>
</dbReference>
<sequence>MDVRSLVSLAVTNHEFYKSLMDDAIWKKMIFRDMKIQCSEHLISHFCFGSHLKMHKLYALAFDVSKATYWRKLYSIVVDNAYGQRHPDICMRVGGFIVSSPEIHVLKNLIMPQGSIPINEHGSTFYSHYFTLTNVKQGLWIVDIDETTRILGVSLNMYLRHIDMSMYESFTRIDFSILGTYTAWFEKDAERVTAAVVNGENFESTIDLFQAREWVDKEEGVMATNSLHGVALNKEIYLQLQKDLQRPHFQVTALRDASQKICGLRIAISLDFTIANI</sequence>
<dbReference type="AlphaFoldDB" id="A0AA88AMF3"/>
<protein>
    <recommendedName>
        <fullName evidence="3">F-box protein</fullName>
    </recommendedName>
</protein>
<organism evidence="1 2">
    <name type="scientific">Ficus carica</name>
    <name type="common">Common fig</name>
    <dbReference type="NCBI Taxonomy" id="3494"/>
    <lineage>
        <taxon>Eukaryota</taxon>
        <taxon>Viridiplantae</taxon>
        <taxon>Streptophyta</taxon>
        <taxon>Embryophyta</taxon>
        <taxon>Tracheophyta</taxon>
        <taxon>Spermatophyta</taxon>
        <taxon>Magnoliopsida</taxon>
        <taxon>eudicotyledons</taxon>
        <taxon>Gunneridae</taxon>
        <taxon>Pentapetalae</taxon>
        <taxon>rosids</taxon>
        <taxon>fabids</taxon>
        <taxon>Rosales</taxon>
        <taxon>Moraceae</taxon>
        <taxon>Ficeae</taxon>
        <taxon>Ficus</taxon>
    </lineage>
</organism>
<proteinExistence type="predicted"/>
<evidence type="ECO:0000313" key="1">
    <source>
        <dbReference type="EMBL" id="GMN55534.1"/>
    </source>
</evidence>
<name>A0AA88AMF3_FICCA</name>
<gene>
    <name evidence="1" type="ORF">TIFTF001_024645</name>
</gene>
<keyword evidence="2" id="KW-1185">Reference proteome</keyword>
<evidence type="ECO:0008006" key="3">
    <source>
        <dbReference type="Google" id="ProtNLM"/>
    </source>
</evidence>
<comment type="caution">
    <text evidence="1">The sequence shown here is derived from an EMBL/GenBank/DDBJ whole genome shotgun (WGS) entry which is preliminary data.</text>
</comment>